<feature type="binding site" evidence="12">
    <location>
        <begin position="11"/>
        <end position="13"/>
    </location>
    <ligand>
        <name>substrate</name>
    </ligand>
</feature>
<evidence type="ECO:0000256" key="9">
    <source>
        <dbReference type="ARBA" id="ARBA00022842"/>
    </source>
</evidence>
<evidence type="ECO:0000256" key="10">
    <source>
        <dbReference type="ARBA" id="ARBA00022958"/>
    </source>
</evidence>
<feature type="binding site" evidence="12">
    <location>
        <position position="284"/>
    </location>
    <ligand>
        <name>K(+)</name>
        <dbReference type="ChEBI" id="CHEBI:29103"/>
    </ligand>
</feature>
<evidence type="ECO:0000256" key="7">
    <source>
        <dbReference type="ARBA" id="ARBA00022777"/>
    </source>
</evidence>
<feature type="binding site" evidence="12">
    <location>
        <begin position="39"/>
        <end position="43"/>
    </location>
    <ligand>
        <name>substrate</name>
    </ligand>
</feature>
<evidence type="ECO:0000313" key="14">
    <source>
        <dbReference type="EMBL" id="GAA1624711.1"/>
    </source>
</evidence>
<comment type="subcellular location">
    <subcellularLocation>
        <location evidence="12">Cytoplasm</location>
    </subcellularLocation>
</comment>
<dbReference type="EMBL" id="BAAANE010000003">
    <property type="protein sequence ID" value="GAA1624711.1"/>
    <property type="molecule type" value="Genomic_DNA"/>
</dbReference>
<evidence type="ECO:0000256" key="3">
    <source>
        <dbReference type="ARBA" id="ARBA00016943"/>
    </source>
</evidence>
<keyword evidence="7 12" id="KW-0418">Kinase</keyword>
<feature type="binding site" evidence="12">
    <location>
        <begin position="219"/>
        <end position="224"/>
    </location>
    <ligand>
        <name>ATP</name>
        <dbReference type="ChEBI" id="CHEBI:30616"/>
    </ligand>
</feature>
<keyword evidence="5 12" id="KW-0479">Metal-binding</keyword>
<comment type="subunit">
    <text evidence="12">Homodimer.</text>
</comment>
<dbReference type="PANTHER" id="PTHR10584">
    <property type="entry name" value="SUGAR KINASE"/>
    <property type="match status" value="1"/>
</dbReference>
<comment type="activity regulation">
    <text evidence="12">Activated by a monovalent cation that binds near, but not in, the active site. The most likely occupant of the site in vivo is potassium. Ion binding induces a conformational change that may alter substrate affinity.</text>
</comment>
<feature type="binding site" evidence="12">
    <location>
        <position position="184"/>
    </location>
    <ligand>
        <name>ATP</name>
        <dbReference type="ChEBI" id="CHEBI:30616"/>
    </ligand>
</feature>
<dbReference type="InterPro" id="IPR029056">
    <property type="entry name" value="Ribokinase-like"/>
</dbReference>
<dbReference type="Pfam" id="PF00294">
    <property type="entry name" value="PfkB"/>
    <property type="match status" value="1"/>
</dbReference>
<feature type="binding site" evidence="12">
    <location>
        <position position="251"/>
    </location>
    <ligand>
        <name>substrate</name>
    </ligand>
</feature>
<evidence type="ECO:0000256" key="4">
    <source>
        <dbReference type="ARBA" id="ARBA00022679"/>
    </source>
</evidence>
<dbReference type="Gene3D" id="3.40.1190.20">
    <property type="match status" value="1"/>
</dbReference>
<comment type="similarity">
    <text evidence="1">Belongs to the carbohydrate kinase pfkB family.</text>
</comment>
<feature type="binding site" evidence="12">
    <location>
        <position position="140"/>
    </location>
    <ligand>
        <name>substrate</name>
    </ligand>
</feature>
<feature type="domain" description="Carbohydrate kinase PfkB" evidence="13">
    <location>
        <begin position="2"/>
        <end position="288"/>
    </location>
</feature>
<accession>A0ABN2F086</accession>
<reference evidence="14 15" key="1">
    <citation type="journal article" date="2019" name="Int. J. Syst. Evol. Microbiol.">
        <title>The Global Catalogue of Microorganisms (GCM) 10K type strain sequencing project: providing services to taxonomists for standard genome sequencing and annotation.</title>
        <authorList>
            <consortium name="The Broad Institute Genomics Platform"/>
            <consortium name="The Broad Institute Genome Sequencing Center for Infectious Disease"/>
            <person name="Wu L."/>
            <person name="Ma J."/>
        </authorList>
    </citation>
    <scope>NUCLEOTIDE SEQUENCE [LARGE SCALE GENOMIC DNA]</scope>
    <source>
        <strain evidence="14 15">JCM 14306</strain>
    </source>
</reference>
<dbReference type="InterPro" id="IPR011611">
    <property type="entry name" value="PfkB_dom"/>
</dbReference>
<comment type="function">
    <text evidence="12">Catalyzes the phosphorylation of ribose at O-5 in a reaction requiring ATP and magnesium. The resulting D-ribose-5-phosphate can then be used either for sythesis of nucleotides, histidine, and tryptophan, or as a component of the pentose phosphate pathway.</text>
</comment>
<protein>
    <recommendedName>
        <fullName evidence="3 12">Ribokinase</fullName>
        <shortName evidence="12">RK</shortName>
        <ecNumber evidence="2 12">2.7.1.15</ecNumber>
    </recommendedName>
</protein>
<evidence type="ECO:0000256" key="11">
    <source>
        <dbReference type="ARBA" id="ARBA00023277"/>
    </source>
</evidence>
<keyword evidence="6 12" id="KW-0547">Nucleotide-binding</keyword>
<proteinExistence type="inferred from homology"/>
<sequence length="289" mass="29061">MAAIAIVGSVNRDLHLRVDSLPRPGETVLAEEVAVTTGGKGANQALAVIAAQGICHLVAAVGDDSAGAAVLETLRTHGVDTTQLHQLTGSPTGTAVVTVDSHGENNIVVASGANLALTADQVGTSLQAIPDVTTVLTQCEVSPAVVIAAADHARASGARFVLNLAPYRGTDLSVLKQCDPLVVNEVEAAALATELELDTDDLGELALGLAQLCQSVVITVGADGAWCARGSTATSVPAPVAEVVDTTGAGDAFVGALTAFLDRTDDLVQACRAGVDAGSRAVQHRGAQP</sequence>
<dbReference type="PANTHER" id="PTHR10584:SF166">
    <property type="entry name" value="RIBOKINASE"/>
    <property type="match status" value="1"/>
</dbReference>
<keyword evidence="4 12" id="KW-0808">Transferase</keyword>
<dbReference type="SUPFAM" id="SSF53613">
    <property type="entry name" value="Ribokinase-like"/>
    <property type="match status" value="1"/>
</dbReference>
<feature type="binding site" evidence="12">
    <location>
        <position position="286"/>
    </location>
    <ligand>
        <name>K(+)</name>
        <dbReference type="ChEBI" id="CHEBI:29103"/>
    </ligand>
</feature>
<keyword evidence="12" id="KW-0963">Cytoplasm</keyword>
<feature type="binding site" evidence="12">
    <location>
        <position position="281"/>
    </location>
    <ligand>
        <name>K(+)</name>
        <dbReference type="ChEBI" id="CHEBI:29103"/>
    </ligand>
</feature>
<dbReference type="InterPro" id="IPR002139">
    <property type="entry name" value="Ribo/fructo_kinase"/>
</dbReference>
<feature type="active site" description="Proton acceptor" evidence="12">
    <location>
        <position position="251"/>
    </location>
</feature>
<feature type="binding site" evidence="12">
    <location>
        <position position="247"/>
    </location>
    <ligand>
        <name>K(+)</name>
        <dbReference type="ChEBI" id="CHEBI:29103"/>
    </ligand>
</feature>
<keyword evidence="9 12" id="KW-0460">Magnesium</keyword>
<dbReference type="PRINTS" id="PR00990">
    <property type="entry name" value="RIBOKINASE"/>
</dbReference>
<comment type="similarity">
    <text evidence="12">Belongs to the carbohydrate kinase PfkB family. Ribokinase subfamily.</text>
</comment>
<evidence type="ECO:0000256" key="1">
    <source>
        <dbReference type="ARBA" id="ARBA00005380"/>
    </source>
</evidence>
<feature type="binding site" evidence="12">
    <location>
        <position position="245"/>
    </location>
    <ligand>
        <name>K(+)</name>
        <dbReference type="ChEBI" id="CHEBI:29103"/>
    </ligand>
</feature>
<organism evidence="14 15">
    <name type="scientific">Kribbella alba</name>
    <dbReference type="NCBI Taxonomy" id="190197"/>
    <lineage>
        <taxon>Bacteria</taxon>
        <taxon>Bacillati</taxon>
        <taxon>Actinomycetota</taxon>
        <taxon>Actinomycetes</taxon>
        <taxon>Propionibacteriales</taxon>
        <taxon>Kribbellaceae</taxon>
        <taxon>Kribbella</taxon>
    </lineage>
</organism>
<evidence type="ECO:0000256" key="12">
    <source>
        <dbReference type="HAMAP-Rule" id="MF_01987"/>
    </source>
</evidence>
<dbReference type="InterPro" id="IPR011877">
    <property type="entry name" value="Ribokinase"/>
</dbReference>
<feature type="binding site" evidence="12">
    <location>
        <begin position="250"/>
        <end position="251"/>
    </location>
    <ligand>
        <name>ATP</name>
        <dbReference type="ChEBI" id="CHEBI:30616"/>
    </ligand>
</feature>
<comment type="caution">
    <text evidence="14">The sequence shown here is derived from an EMBL/GenBank/DDBJ whole genome shotgun (WGS) entry which is preliminary data.</text>
</comment>
<name>A0ABN2F086_9ACTN</name>
<comment type="caution">
    <text evidence="12">Lacks conserved residue(s) required for the propagation of feature annotation.</text>
</comment>
<evidence type="ECO:0000256" key="2">
    <source>
        <dbReference type="ARBA" id="ARBA00012035"/>
    </source>
</evidence>
<keyword evidence="11 12" id="KW-0119">Carbohydrate metabolism</keyword>
<dbReference type="EC" id="2.7.1.15" evidence="2 12"/>
<dbReference type="RefSeq" id="WP_344109313.1">
    <property type="nucleotide sequence ID" value="NZ_BAAANE010000003.1"/>
</dbReference>
<evidence type="ECO:0000313" key="15">
    <source>
        <dbReference type="Proteomes" id="UP001501319"/>
    </source>
</evidence>
<dbReference type="HAMAP" id="MF_01987">
    <property type="entry name" value="Ribokinase"/>
    <property type="match status" value="1"/>
</dbReference>
<evidence type="ECO:0000256" key="6">
    <source>
        <dbReference type="ARBA" id="ARBA00022741"/>
    </source>
</evidence>
<evidence type="ECO:0000256" key="8">
    <source>
        <dbReference type="ARBA" id="ARBA00022840"/>
    </source>
</evidence>
<keyword evidence="15" id="KW-1185">Reference proteome</keyword>
<keyword evidence="8 12" id="KW-0067">ATP-binding</keyword>
<dbReference type="PROSITE" id="PS00584">
    <property type="entry name" value="PFKB_KINASES_2"/>
    <property type="match status" value="1"/>
</dbReference>
<comment type="catalytic activity">
    <reaction evidence="12">
        <text>D-ribose + ATP = D-ribose 5-phosphate + ADP + H(+)</text>
        <dbReference type="Rhea" id="RHEA:13697"/>
        <dbReference type="ChEBI" id="CHEBI:15378"/>
        <dbReference type="ChEBI" id="CHEBI:30616"/>
        <dbReference type="ChEBI" id="CHEBI:47013"/>
        <dbReference type="ChEBI" id="CHEBI:78346"/>
        <dbReference type="ChEBI" id="CHEBI:456216"/>
        <dbReference type="EC" id="2.7.1.15"/>
    </reaction>
</comment>
<evidence type="ECO:0000259" key="13">
    <source>
        <dbReference type="Pfam" id="PF00294"/>
    </source>
</evidence>
<dbReference type="InterPro" id="IPR002173">
    <property type="entry name" value="Carboh/pur_kinase_PfkB_CS"/>
</dbReference>
<keyword evidence="10 12" id="KW-0630">Potassium</keyword>
<dbReference type="CDD" id="cd01174">
    <property type="entry name" value="ribokinase"/>
    <property type="match status" value="1"/>
</dbReference>
<dbReference type="Proteomes" id="UP001501319">
    <property type="component" value="Unassembled WGS sequence"/>
</dbReference>
<comment type="cofactor">
    <cofactor evidence="12">
        <name>Mg(2+)</name>
        <dbReference type="ChEBI" id="CHEBI:18420"/>
    </cofactor>
    <text evidence="12">Requires a divalent cation, most likely magnesium in vivo, as an electrophilic catalyst to aid phosphoryl group transfer. It is the chelate of the metal and the nucleotide that is the actual substrate.</text>
</comment>
<comment type="pathway">
    <text evidence="12">Carbohydrate metabolism; D-ribose degradation; D-ribose 5-phosphate from beta-D-ribopyranose: step 2/2.</text>
</comment>
<gene>
    <name evidence="12" type="primary">rbsK</name>
    <name evidence="14" type="ORF">GCM10009744_10340</name>
</gene>
<evidence type="ECO:0000256" key="5">
    <source>
        <dbReference type="ARBA" id="ARBA00022723"/>
    </source>
</evidence>